<sequence>MPASSGELWGHHLMPQRLDLDILLPTGVILPLKCQRDQTLHMIKSQVWKEGPKFPLFHLLSPEAEYVFTSVTSDAKKEEFHDESRRLCDLHLFVPFLKLVEPNASTKQENILNSQISFIIGIPANQFDELSGLEVIEFRKDSINLCKEIVETREVTKERHANYAYAAQVVKSLSPHQMFAGGMVLLSVWVNASHGSPVSVKVAVEANADTVIKETIESTYRRKKRHDRDVPLSTNFVLKICARQEYLLGPQSISQYKYIREMVRVDEIPQFEFIDRDVLYNKLPMEPFHIPAYYRRTHRTSETEKPVGDVHLWRINVPFLVQVLWATYINATTDNVCVKAGIFHGDEALCGLLQTTQLPCSTARWQETLTFNLPVSEIPRSARLCVSICSVSKSKRKPAKEEYCMLSWGNVNLFDYRGRLITGKVRLELWPAPMTLDSVQLLNPLGLTGSSLDKECSSLELEFDKYSHPVYYPKEQEICTLAEFLCKTEDIVATCPPSEEKYLAELINRDPLCEVSEQDKALVWKYREFCRLEYPQSLPRVIAAVKWNCRKQTAIFYELLRRWSSIPMETALALLDCKSADVFSRELAVRNLDQLLWDSDVLDLLLQLVQSLKYEPYIKSRLVLFLLRRALGNRQIGHYFFWHLRSEISGKSWLDVRFGLILESYCRGLSGHLRDLYKQVEALDKLTVLTDSLKDRKDDTPKDRLKFLSEQIRQADFLEVLENLSNPVSPTVELGSLKVESCRIMDSAKRPLWLVWHNNDPLAQLIGYGNTAAIFKNGDDLRQDMLTLQVIRVMDELWRLDGLDLKMMTYICLATGKQVGLIQVILKAQTVYTIQRQRTLAAIQVNSRQLHKWLMERNKGEDKYSQAIDTFKRSCAGYCVATFILGIGDRNPDNIMVAEDGHIFHIDFGHFLGHFKKKFGINRERVPFVLTEDFLCVIAKGHDNPRKSPAFHEFQQLCGRAYIILRRHANLLISLFSLMLPCGISELQTIGDVDYLRKTLAVEMNEAEALNYFQTRFCEAYGGGWITKLDWFFHSLNHIKDAST</sequence>
<evidence type="ECO:0000313" key="12">
    <source>
        <dbReference type="Proteomes" id="UP000198287"/>
    </source>
</evidence>
<dbReference type="Pfam" id="PF00794">
    <property type="entry name" value="PI3K_rbd"/>
    <property type="match status" value="1"/>
</dbReference>
<evidence type="ECO:0000256" key="1">
    <source>
        <dbReference type="ARBA" id="ARBA00022679"/>
    </source>
</evidence>
<dbReference type="FunFam" id="3.30.1010.10:FF:000007">
    <property type="entry name" value="Phosphatidylinositol 4,5-bisphosphate 3-kinase catalytic subunit"/>
    <property type="match status" value="1"/>
</dbReference>
<dbReference type="InterPro" id="IPR000341">
    <property type="entry name" value="PI3K_Ras-bd_dom"/>
</dbReference>
<feature type="domain" description="PI3K-RBD" evidence="9">
    <location>
        <begin position="181"/>
        <end position="275"/>
    </location>
</feature>
<dbReference type="InterPro" id="IPR016024">
    <property type="entry name" value="ARM-type_fold"/>
</dbReference>
<dbReference type="Pfam" id="PF00454">
    <property type="entry name" value="PI3_PI4_kinase"/>
    <property type="match status" value="1"/>
</dbReference>
<accession>A0A226EJ54</accession>
<dbReference type="GO" id="GO:0048015">
    <property type="term" value="P:phosphatidylinositol-mediated signaling"/>
    <property type="evidence" value="ECO:0007669"/>
    <property type="project" value="TreeGrafter"/>
</dbReference>
<reference evidence="11 12" key="1">
    <citation type="submission" date="2015-12" db="EMBL/GenBank/DDBJ databases">
        <title>The genome of Folsomia candida.</title>
        <authorList>
            <person name="Faddeeva A."/>
            <person name="Derks M.F."/>
            <person name="Anvar Y."/>
            <person name="Smit S."/>
            <person name="Van Straalen N."/>
            <person name="Roelofs D."/>
        </authorList>
    </citation>
    <scope>NUCLEOTIDE SEQUENCE [LARGE SCALE GENOMIC DNA]</scope>
    <source>
        <strain evidence="11 12">VU population</strain>
        <tissue evidence="11">Whole body</tissue>
    </source>
</reference>
<dbReference type="SUPFAM" id="SSF48371">
    <property type="entry name" value="ARM repeat"/>
    <property type="match status" value="1"/>
</dbReference>
<dbReference type="PROSITE" id="PS51545">
    <property type="entry name" value="PIK_HELICAL"/>
    <property type="match status" value="1"/>
</dbReference>
<dbReference type="Gene3D" id="2.60.40.150">
    <property type="entry name" value="C2 domain"/>
    <property type="match status" value="1"/>
</dbReference>
<dbReference type="OMA" id="RWSEWLN"/>
<dbReference type="EMBL" id="LNIX01000003">
    <property type="protein sequence ID" value="OXA57044.1"/>
    <property type="molecule type" value="Genomic_DNA"/>
</dbReference>
<dbReference type="Proteomes" id="UP000198287">
    <property type="component" value="Unassembled WGS sequence"/>
</dbReference>
<dbReference type="AlphaFoldDB" id="A0A226EJ54"/>
<keyword evidence="3" id="KW-0418">Kinase</keyword>
<organism evidence="11 12">
    <name type="scientific">Folsomia candida</name>
    <name type="common">Springtail</name>
    <dbReference type="NCBI Taxonomy" id="158441"/>
    <lineage>
        <taxon>Eukaryota</taxon>
        <taxon>Metazoa</taxon>
        <taxon>Ecdysozoa</taxon>
        <taxon>Arthropoda</taxon>
        <taxon>Hexapoda</taxon>
        <taxon>Collembola</taxon>
        <taxon>Entomobryomorpha</taxon>
        <taxon>Isotomoidea</taxon>
        <taxon>Isotomidae</taxon>
        <taxon>Proisotominae</taxon>
        <taxon>Folsomia</taxon>
    </lineage>
</organism>
<dbReference type="InterPro" id="IPR029071">
    <property type="entry name" value="Ubiquitin-like_domsf"/>
</dbReference>
<keyword evidence="2" id="KW-0547">Nucleotide-binding</keyword>
<dbReference type="SUPFAM" id="SSF49562">
    <property type="entry name" value="C2 domain (Calcium/lipid-binding domain, CaLB)"/>
    <property type="match status" value="1"/>
</dbReference>
<feature type="domain" description="PI3K/PI4K catalytic" evidence="6">
    <location>
        <begin position="738"/>
        <end position="1025"/>
    </location>
</feature>
<dbReference type="PANTHER" id="PTHR10048:SF111">
    <property type="entry name" value="PHOSPHATIDYLINOSITOL 3-KINASE AGE-1"/>
    <property type="match status" value="1"/>
</dbReference>
<dbReference type="Pfam" id="PF02192">
    <property type="entry name" value="PI3K_p85B"/>
    <property type="match status" value="1"/>
</dbReference>
<dbReference type="PANTHER" id="PTHR10048">
    <property type="entry name" value="PHOSPHATIDYLINOSITOL KINASE"/>
    <property type="match status" value="1"/>
</dbReference>
<dbReference type="GO" id="GO:0016477">
    <property type="term" value="P:cell migration"/>
    <property type="evidence" value="ECO:0007669"/>
    <property type="project" value="TreeGrafter"/>
</dbReference>
<keyword evidence="4" id="KW-0067">ATP-binding</keyword>
<dbReference type="PROSITE" id="PS50290">
    <property type="entry name" value="PI3_4_KINASE_3"/>
    <property type="match status" value="1"/>
</dbReference>
<dbReference type="GO" id="GO:0005942">
    <property type="term" value="C:phosphatidylinositol 3-kinase complex"/>
    <property type="evidence" value="ECO:0007669"/>
    <property type="project" value="TreeGrafter"/>
</dbReference>
<dbReference type="FunFam" id="1.10.1070.11:FF:000001">
    <property type="entry name" value="Phosphatidylinositol 4,5-bisphosphate 3-kinase catalytic subunit"/>
    <property type="match status" value="1"/>
</dbReference>
<dbReference type="InterPro" id="IPR000403">
    <property type="entry name" value="PI3/4_kinase_cat_dom"/>
</dbReference>
<dbReference type="SMART" id="SM00146">
    <property type="entry name" value="PI3Kc"/>
    <property type="match status" value="1"/>
</dbReference>
<dbReference type="InterPro" id="IPR018936">
    <property type="entry name" value="PI3/4_kinase_CS"/>
</dbReference>
<feature type="domain" description="PI3K-ABD" evidence="7">
    <location>
        <begin position="14"/>
        <end position="103"/>
    </location>
</feature>
<keyword evidence="12" id="KW-1185">Reference proteome</keyword>
<dbReference type="SMART" id="SM00143">
    <property type="entry name" value="PI3K_p85B"/>
    <property type="match status" value="1"/>
</dbReference>
<feature type="domain" description="PIK helical" evidence="8">
    <location>
        <begin position="489"/>
        <end position="668"/>
    </location>
</feature>
<evidence type="ECO:0000313" key="11">
    <source>
        <dbReference type="EMBL" id="OXA57044.1"/>
    </source>
</evidence>
<dbReference type="PROSITE" id="PS51544">
    <property type="entry name" value="PI3K_ABD"/>
    <property type="match status" value="1"/>
</dbReference>
<name>A0A226EJ54_FOLCA</name>
<dbReference type="InterPro" id="IPR001263">
    <property type="entry name" value="PI3K_accessory_dom"/>
</dbReference>
<evidence type="ECO:0000256" key="4">
    <source>
        <dbReference type="ARBA" id="ARBA00022840"/>
    </source>
</evidence>
<evidence type="ECO:0000259" key="7">
    <source>
        <dbReference type="PROSITE" id="PS51544"/>
    </source>
</evidence>
<proteinExistence type="inferred from homology"/>
<evidence type="ECO:0000256" key="5">
    <source>
        <dbReference type="PROSITE-ProRule" id="PRU00880"/>
    </source>
</evidence>
<dbReference type="SMART" id="SM00145">
    <property type="entry name" value="PI3Ka"/>
    <property type="match status" value="1"/>
</dbReference>
<comment type="similarity">
    <text evidence="5">Belongs to the PI3/PI4-kinase family.</text>
</comment>
<dbReference type="InterPro" id="IPR035892">
    <property type="entry name" value="C2_domain_sf"/>
</dbReference>
<dbReference type="SUPFAM" id="SSF54236">
    <property type="entry name" value="Ubiquitin-like"/>
    <property type="match status" value="1"/>
</dbReference>
<comment type="caution">
    <text evidence="11">The sequence shown here is derived from an EMBL/GenBank/DDBJ whole genome shotgun (WGS) entry which is preliminary data.</text>
</comment>
<dbReference type="STRING" id="158441.A0A226EJ54"/>
<dbReference type="InterPro" id="IPR011009">
    <property type="entry name" value="Kinase-like_dom_sf"/>
</dbReference>
<dbReference type="Gene3D" id="3.10.20.770">
    <property type="match status" value="1"/>
</dbReference>
<dbReference type="GO" id="GO:0035005">
    <property type="term" value="F:1-phosphatidylinositol-4-phosphate 3-kinase activity"/>
    <property type="evidence" value="ECO:0007669"/>
    <property type="project" value="TreeGrafter"/>
</dbReference>
<evidence type="ECO:0000256" key="3">
    <source>
        <dbReference type="ARBA" id="ARBA00022777"/>
    </source>
</evidence>
<keyword evidence="1" id="KW-0808">Transferase</keyword>
<evidence type="ECO:0000259" key="9">
    <source>
        <dbReference type="PROSITE" id="PS51546"/>
    </source>
</evidence>
<evidence type="ECO:0008006" key="13">
    <source>
        <dbReference type="Google" id="ProtNLM"/>
    </source>
</evidence>
<dbReference type="GO" id="GO:0043491">
    <property type="term" value="P:phosphatidylinositol 3-kinase/protein kinase B signal transduction"/>
    <property type="evidence" value="ECO:0007669"/>
    <property type="project" value="TreeGrafter"/>
</dbReference>
<dbReference type="Pfam" id="PF00792">
    <property type="entry name" value="PI3K_C2"/>
    <property type="match status" value="1"/>
</dbReference>
<protein>
    <recommendedName>
        <fullName evidence="13">Phosphatidylinositol-4,5-bisphosphate 3-kinase</fullName>
    </recommendedName>
</protein>
<dbReference type="SMART" id="SM00144">
    <property type="entry name" value="PI3K_rbd"/>
    <property type="match status" value="1"/>
</dbReference>
<dbReference type="GO" id="GO:0005737">
    <property type="term" value="C:cytoplasm"/>
    <property type="evidence" value="ECO:0007669"/>
    <property type="project" value="TreeGrafter"/>
</dbReference>
<dbReference type="InterPro" id="IPR036940">
    <property type="entry name" value="PI3/4_kinase_cat_sf"/>
</dbReference>
<evidence type="ECO:0000259" key="6">
    <source>
        <dbReference type="PROSITE" id="PS50290"/>
    </source>
</evidence>
<dbReference type="InterPro" id="IPR015433">
    <property type="entry name" value="PI3/4_kinase"/>
</dbReference>
<dbReference type="SMART" id="SM00142">
    <property type="entry name" value="PI3K_C2"/>
    <property type="match status" value="1"/>
</dbReference>
<dbReference type="Gene3D" id="1.25.40.70">
    <property type="entry name" value="Phosphatidylinositol 3-kinase, accessory domain (PIK)"/>
    <property type="match status" value="1"/>
</dbReference>
<evidence type="ECO:0000259" key="8">
    <source>
        <dbReference type="PROSITE" id="PS51545"/>
    </source>
</evidence>
<dbReference type="PROSITE" id="PS51546">
    <property type="entry name" value="PI3K_RBD"/>
    <property type="match status" value="1"/>
</dbReference>
<evidence type="ECO:0000256" key="2">
    <source>
        <dbReference type="ARBA" id="ARBA00022741"/>
    </source>
</evidence>
<evidence type="ECO:0000259" key="10">
    <source>
        <dbReference type="PROSITE" id="PS51547"/>
    </source>
</evidence>
<dbReference type="InterPro" id="IPR002420">
    <property type="entry name" value="PI3K-type_C2_dom"/>
</dbReference>
<dbReference type="Gene3D" id="3.30.1010.10">
    <property type="entry name" value="Phosphatidylinositol 3-kinase Catalytic Subunit, Chain A, domain 4"/>
    <property type="match status" value="1"/>
</dbReference>
<dbReference type="GO" id="GO:0016303">
    <property type="term" value="F:1-phosphatidylinositol-3-kinase activity"/>
    <property type="evidence" value="ECO:0007669"/>
    <property type="project" value="TreeGrafter"/>
</dbReference>
<dbReference type="SUPFAM" id="SSF56112">
    <property type="entry name" value="Protein kinase-like (PK-like)"/>
    <property type="match status" value="1"/>
</dbReference>
<dbReference type="InterPro" id="IPR042236">
    <property type="entry name" value="PI3K_accessory_sf"/>
</dbReference>
<feature type="domain" description="C2 PI3K-type" evidence="10">
    <location>
        <begin position="315"/>
        <end position="473"/>
    </location>
</feature>
<dbReference type="CDD" id="cd05165">
    <property type="entry name" value="PI3Kc_I"/>
    <property type="match status" value="1"/>
</dbReference>
<dbReference type="InterPro" id="IPR003113">
    <property type="entry name" value="PI3K_ABD"/>
</dbReference>
<dbReference type="OrthoDB" id="67688at2759"/>
<dbReference type="Pfam" id="PF00613">
    <property type="entry name" value="PI3Ka"/>
    <property type="match status" value="1"/>
</dbReference>
<dbReference type="GO" id="GO:0005524">
    <property type="term" value="F:ATP binding"/>
    <property type="evidence" value="ECO:0007669"/>
    <property type="project" value="UniProtKB-KW"/>
</dbReference>
<dbReference type="PROSITE" id="PS00915">
    <property type="entry name" value="PI3_4_KINASE_1"/>
    <property type="match status" value="1"/>
</dbReference>
<dbReference type="GO" id="GO:0005886">
    <property type="term" value="C:plasma membrane"/>
    <property type="evidence" value="ECO:0007669"/>
    <property type="project" value="TreeGrafter"/>
</dbReference>
<dbReference type="Gene3D" id="1.10.1070.11">
    <property type="entry name" value="Phosphatidylinositol 3-/4-kinase, catalytic domain"/>
    <property type="match status" value="1"/>
</dbReference>
<gene>
    <name evidence="11" type="ORF">Fcan01_07561</name>
</gene>
<dbReference type="PROSITE" id="PS00916">
    <property type="entry name" value="PI3_4_KINASE_2"/>
    <property type="match status" value="1"/>
</dbReference>
<dbReference type="PROSITE" id="PS51547">
    <property type="entry name" value="C2_PI3K"/>
    <property type="match status" value="1"/>
</dbReference>